<comment type="caution">
    <text evidence="2">The sequence shown here is derived from an EMBL/GenBank/DDBJ whole genome shotgun (WGS) entry which is preliminary data.</text>
</comment>
<protein>
    <recommendedName>
        <fullName evidence="4">MORN repeat variant</fullName>
    </recommendedName>
</protein>
<sequence length="296" mass="33600">MFRIFAFLATFVLLTVAADAAPPTAEEVAASWKKLQTEVKSATVEFRYFCTMEDWPPGKLPNATRFREVFGAPGAMERTLPDLVTAKFRESPYLYTAYVRMTVAGDRLRLDVIHKGEKQTLYFDPKTTLLKLDEPHQIMIEDAGGRFSGHNPELRDLCYRDLNADPSQLTVTPIDDQQSRVTAQGYEWTIDNKTNVPLSGKRFDANGKVVEEYYQYGQVVHKGVALPQRLARAKYNADGQIERLAFHEIVLLEANEPVAPDEFKVVAQDHWIDDARKGRRGNFKKLTTDDVLEALK</sequence>
<evidence type="ECO:0000313" key="2">
    <source>
        <dbReference type="EMBL" id="MCC9629743.1"/>
    </source>
</evidence>
<dbReference type="RefSeq" id="WP_230220285.1">
    <property type="nucleotide sequence ID" value="NZ_JAJKFT010000010.1"/>
</dbReference>
<proteinExistence type="predicted"/>
<gene>
    <name evidence="2" type="ORF">LOC68_15240</name>
</gene>
<accession>A0A9X1SGU2</accession>
<evidence type="ECO:0008006" key="4">
    <source>
        <dbReference type="Google" id="ProtNLM"/>
    </source>
</evidence>
<keyword evidence="3" id="KW-1185">Reference proteome</keyword>
<dbReference type="AlphaFoldDB" id="A0A9X1SGU2"/>
<evidence type="ECO:0000313" key="3">
    <source>
        <dbReference type="Proteomes" id="UP001139103"/>
    </source>
</evidence>
<keyword evidence="1" id="KW-0732">Signal</keyword>
<dbReference type="Proteomes" id="UP001139103">
    <property type="component" value="Unassembled WGS sequence"/>
</dbReference>
<evidence type="ECO:0000256" key="1">
    <source>
        <dbReference type="SAM" id="SignalP"/>
    </source>
</evidence>
<dbReference type="EMBL" id="JAJKFT010000010">
    <property type="protein sequence ID" value="MCC9629743.1"/>
    <property type="molecule type" value="Genomic_DNA"/>
</dbReference>
<name>A0A9X1SGU2_9BACT</name>
<organism evidence="2 3">
    <name type="scientific">Blastopirellula sediminis</name>
    <dbReference type="NCBI Taxonomy" id="2894196"/>
    <lineage>
        <taxon>Bacteria</taxon>
        <taxon>Pseudomonadati</taxon>
        <taxon>Planctomycetota</taxon>
        <taxon>Planctomycetia</taxon>
        <taxon>Pirellulales</taxon>
        <taxon>Pirellulaceae</taxon>
        <taxon>Blastopirellula</taxon>
    </lineage>
</organism>
<feature type="chain" id="PRO_5040996068" description="MORN repeat variant" evidence="1">
    <location>
        <begin position="21"/>
        <end position="296"/>
    </location>
</feature>
<reference evidence="2" key="1">
    <citation type="submission" date="2021-11" db="EMBL/GenBank/DDBJ databases">
        <title>Genome sequence.</title>
        <authorList>
            <person name="Sun Q."/>
        </authorList>
    </citation>
    <scope>NUCLEOTIDE SEQUENCE</scope>
    <source>
        <strain evidence="2">JC732</strain>
    </source>
</reference>
<feature type="signal peptide" evidence="1">
    <location>
        <begin position="1"/>
        <end position="20"/>
    </location>
</feature>